<gene>
    <name evidence="13" type="ORF">NITMOv2_2048</name>
</gene>
<dbReference type="GO" id="GO:0000049">
    <property type="term" value="F:tRNA binding"/>
    <property type="evidence" value="ECO:0007669"/>
    <property type="project" value="TreeGrafter"/>
</dbReference>
<evidence type="ECO:0000256" key="10">
    <source>
        <dbReference type="ARBA" id="ARBA00029774"/>
    </source>
</evidence>
<dbReference type="InterPro" id="IPR017945">
    <property type="entry name" value="DHBP_synth_RibB-like_a/b_dom"/>
</dbReference>
<dbReference type="AlphaFoldDB" id="A0A0K2GBZ3"/>
<feature type="domain" description="YrdC-like" evidence="12">
    <location>
        <begin position="13"/>
        <end position="197"/>
    </location>
</feature>
<evidence type="ECO:0000256" key="8">
    <source>
        <dbReference type="ARBA" id="ARBA00022741"/>
    </source>
</evidence>
<dbReference type="GO" id="GO:0005737">
    <property type="term" value="C:cytoplasm"/>
    <property type="evidence" value="ECO:0007669"/>
    <property type="project" value="UniProtKB-SubCell"/>
</dbReference>
<evidence type="ECO:0000256" key="11">
    <source>
        <dbReference type="ARBA" id="ARBA00048366"/>
    </source>
</evidence>
<evidence type="ECO:0000259" key="12">
    <source>
        <dbReference type="PROSITE" id="PS51163"/>
    </source>
</evidence>
<evidence type="ECO:0000256" key="6">
    <source>
        <dbReference type="ARBA" id="ARBA00022694"/>
    </source>
</evidence>
<sequence length="214" mass="21981">MAAILPFIPGELPHLAQAVARTLEAGDIVAVPTETYYGLAVNPFAAPAIDRLFAAKGRADGKPLLVLIGEPSQLSLLVPAVSPAARVLMETFWPGPLTIVLDAHPSLPESLTAGTGTVGVRLTGCVPLRQLLTLVGPVTGTSANPAGAPPAATAETVQQTLGDRLALIVDAGRTPGGLPSTVLEARDIVRLVRAGAVTRHQIENVLQTHGIAVT</sequence>
<dbReference type="PATRIC" id="fig|42253.5.peg.2021"/>
<evidence type="ECO:0000256" key="1">
    <source>
        <dbReference type="ARBA" id="ARBA00004496"/>
    </source>
</evidence>
<keyword evidence="8" id="KW-0547">Nucleotide-binding</keyword>
<evidence type="ECO:0000256" key="9">
    <source>
        <dbReference type="ARBA" id="ARBA00022840"/>
    </source>
</evidence>
<evidence type="ECO:0000256" key="3">
    <source>
        <dbReference type="ARBA" id="ARBA00012584"/>
    </source>
</evidence>
<dbReference type="PANTHER" id="PTHR17490:SF16">
    <property type="entry name" value="THREONYLCARBAMOYL-AMP SYNTHASE"/>
    <property type="match status" value="1"/>
</dbReference>
<keyword evidence="7" id="KW-0548">Nucleotidyltransferase</keyword>
<dbReference type="STRING" id="42253.NITMOv2_2048"/>
<dbReference type="GO" id="GO:0005524">
    <property type="term" value="F:ATP binding"/>
    <property type="evidence" value="ECO:0007669"/>
    <property type="project" value="UniProtKB-KW"/>
</dbReference>
<evidence type="ECO:0000256" key="5">
    <source>
        <dbReference type="ARBA" id="ARBA00022679"/>
    </source>
</evidence>
<comment type="similarity">
    <text evidence="2">Belongs to the SUA5 family.</text>
</comment>
<dbReference type="Pfam" id="PF01300">
    <property type="entry name" value="Sua5_yciO_yrdC"/>
    <property type="match status" value="1"/>
</dbReference>
<evidence type="ECO:0000256" key="4">
    <source>
        <dbReference type="ARBA" id="ARBA00022490"/>
    </source>
</evidence>
<evidence type="ECO:0000313" key="13">
    <source>
        <dbReference type="EMBL" id="ALA58465.1"/>
    </source>
</evidence>
<dbReference type="SUPFAM" id="SSF55821">
    <property type="entry name" value="YrdC/RibB"/>
    <property type="match status" value="1"/>
</dbReference>
<dbReference type="RefSeq" id="WP_053379631.1">
    <property type="nucleotide sequence ID" value="NZ_CP011801.1"/>
</dbReference>
<keyword evidence="5" id="KW-0808">Transferase</keyword>
<dbReference type="Proteomes" id="UP000069205">
    <property type="component" value="Chromosome"/>
</dbReference>
<dbReference type="Gene3D" id="3.90.870.10">
    <property type="entry name" value="DHBP synthase"/>
    <property type="match status" value="1"/>
</dbReference>
<dbReference type="NCBIfam" id="TIGR00057">
    <property type="entry name" value="L-threonylcarbamoyladenylate synthase"/>
    <property type="match status" value="1"/>
</dbReference>
<comment type="subcellular location">
    <subcellularLocation>
        <location evidence="1">Cytoplasm</location>
    </subcellularLocation>
</comment>
<dbReference type="GO" id="GO:0061710">
    <property type="term" value="F:L-threonylcarbamoyladenylate synthase"/>
    <property type="evidence" value="ECO:0007669"/>
    <property type="project" value="UniProtKB-EC"/>
</dbReference>
<reference evidence="13 14" key="1">
    <citation type="journal article" date="2015" name="Proc. Natl. Acad. Sci. U.S.A.">
        <title>Expanded metabolic versatility of ubiquitous nitrite-oxidizing bacteria from the genus Nitrospira.</title>
        <authorList>
            <person name="Koch H."/>
            <person name="Lucker S."/>
            <person name="Albertsen M."/>
            <person name="Kitzinger K."/>
            <person name="Herbold C."/>
            <person name="Spieck E."/>
            <person name="Nielsen P.H."/>
            <person name="Wagner M."/>
            <person name="Daims H."/>
        </authorList>
    </citation>
    <scope>NUCLEOTIDE SEQUENCE [LARGE SCALE GENOMIC DNA]</scope>
    <source>
        <strain evidence="13 14">NSP M-1</strain>
    </source>
</reference>
<protein>
    <recommendedName>
        <fullName evidence="10">L-threonylcarbamoyladenylate synthase</fullName>
        <ecNumber evidence="3">2.7.7.87</ecNumber>
    </recommendedName>
    <alternativeName>
        <fullName evidence="10">L-threonylcarbamoyladenylate synthase</fullName>
    </alternativeName>
</protein>
<dbReference type="GO" id="GO:0008033">
    <property type="term" value="P:tRNA processing"/>
    <property type="evidence" value="ECO:0007669"/>
    <property type="project" value="UniProtKB-KW"/>
</dbReference>
<keyword evidence="6" id="KW-0819">tRNA processing</keyword>
<dbReference type="EC" id="2.7.7.87" evidence="3"/>
<dbReference type="KEGG" id="nmv:NITMOv2_2048"/>
<organism evidence="13 14">
    <name type="scientific">Nitrospira moscoviensis</name>
    <dbReference type="NCBI Taxonomy" id="42253"/>
    <lineage>
        <taxon>Bacteria</taxon>
        <taxon>Pseudomonadati</taxon>
        <taxon>Nitrospirota</taxon>
        <taxon>Nitrospiria</taxon>
        <taxon>Nitrospirales</taxon>
        <taxon>Nitrospiraceae</taxon>
        <taxon>Nitrospira</taxon>
    </lineage>
</organism>
<keyword evidence="14" id="KW-1185">Reference proteome</keyword>
<evidence type="ECO:0000313" key="14">
    <source>
        <dbReference type="Proteomes" id="UP000069205"/>
    </source>
</evidence>
<dbReference type="OrthoDB" id="9814580at2"/>
<evidence type="ECO:0000256" key="2">
    <source>
        <dbReference type="ARBA" id="ARBA00007663"/>
    </source>
</evidence>
<comment type="catalytic activity">
    <reaction evidence="11">
        <text>L-threonine + hydrogencarbonate + ATP = L-threonylcarbamoyladenylate + diphosphate + H2O</text>
        <dbReference type="Rhea" id="RHEA:36407"/>
        <dbReference type="ChEBI" id="CHEBI:15377"/>
        <dbReference type="ChEBI" id="CHEBI:17544"/>
        <dbReference type="ChEBI" id="CHEBI:30616"/>
        <dbReference type="ChEBI" id="CHEBI:33019"/>
        <dbReference type="ChEBI" id="CHEBI:57926"/>
        <dbReference type="ChEBI" id="CHEBI:73682"/>
        <dbReference type="EC" id="2.7.7.87"/>
    </reaction>
</comment>
<dbReference type="EMBL" id="CP011801">
    <property type="protein sequence ID" value="ALA58465.1"/>
    <property type="molecule type" value="Genomic_DNA"/>
</dbReference>
<keyword evidence="9" id="KW-0067">ATP-binding</keyword>
<accession>A0A0K2GBZ3</accession>
<evidence type="ECO:0000256" key="7">
    <source>
        <dbReference type="ARBA" id="ARBA00022695"/>
    </source>
</evidence>
<keyword evidence="4" id="KW-0963">Cytoplasm</keyword>
<dbReference type="GO" id="GO:0006450">
    <property type="term" value="P:regulation of translational fidelity"/>
    <property type="evidence" value="ECO:0007669"/>
    <property type="project" value="TreeGrafter"/>
</dbReference>
<dbReference type="PROSITE" id="PS51163">
    <property type="entry name" value="YRDC"/>
    <property type="match status" value="1"/>
</dbReference>
<dbReference type="PANTHER" id="PTHR17490">
    <property type="entry name" value="SUA5"/>
    <property type="match status" value="1"/>
</dbReference>
<dbReference type="InterPro" id="IPR050156">
    <property type="entry name" value="TC-AMP_synthase_SUA5"/>
</dbReference>
<proteinExistence type="inferred from homology"/>
<dbReference type="InterPro" id="IPR006070">
    <property type="entry name" value="Sua5-like_dom"/>
</dbReference>
<name>A0A0K2GBZ3_NITMO</name>
<dbReference type="GO" id="GO:0003725">
    <property type="term" value="F:double-stranded RNA binding"/>
    <property type="evidence" value="ECO:0007669"/>
    <property type="project" value="InterPro"/>
</dbReference>